<accession>A0A8S4EN14</accession>
<dbReference type="AlphaFoldDB" id="A0A8S4EN14"/>
<feature type="transmembrane region" description="Helical" evidence="2">
    <location>
        <begin position="20"/>
        <end position="43"/>
    </location>
</feature>
<reference evidence="3" key="1">
    <citation type="submission" date="2020-11" db="EMBL/GenBank/DDBJ databases">
        <authorList>
            <person name="Whiteford S."/>
        </authorList>
    </citation>
    <scope>NUCLEOTIDE SEQUENCE</scope>
</reference>
<keyword evidence="2" id="KW-0472">Membrane</keyword>
<name>A0A8S4EN14_PLUXY</name>
<organism evidence="3 4">
    <name type="scientific">Plutella xylostella</name>
    <name type="common">Diamondback moth</name>
    <name type="synonym">Plutella maculipennis</name>
    <dbReference type="NCBI Taxonomy" id="51655"/>
    <lineage>
        <taxon>Eukaryota</taxon>
        <taxon>Metazoa</taxon>
        <taxon>Ecdysozoa</taxon>
        <taxon>Arthropoda</taxon>
        <taxon>Hexapoda</taxon>
        <taxon>Insecta</taxon>
        <taxon>Pterygota</taxon>
        <taxon>Neoptera</taxon>
        <taxon>Endopterygota</taxon>
        <taxon>Lepidoptera</taxon>
        <taxon>Glossata</taxon>
        <taxon>Ditrysia</taxon>
        <taxon>Yponomeutoidea</taxon>
        <taxon>Plutellidae</taxon>
        <taxon>Plutella</taxon>
    </lineage>
</organism>
<evidence type="ECO:0000256" key="1">
    <source>
        <dbReference type="SAM" id="MobiDB-lite"/>
    </source>
</evidence>
<sequence>MSFPVKQAQVPVKVELTTVLLIVLVAVGVIASMTAVSATVFCCKYCSKKSNKNEKDKRQQDETSNIPLTGTKESESVDSLDKNPDIIPLDGKISDNSSNKSSTTDYSSIRPLISKTPSEKYDSIPPNCDRYTYDHNIDQCSQYIQLPAEQLMPPDMYSRDHSLYSQPSRTPLGVAQMPDIEPRYHLDPRSLQVLGAESRSCSSSPPVRFNQETSSVYFNKSMLDRPMNTLPHLSKHRVNGSSNQTQGNEAKTSVAGQSDGRWGSGQHMLTRVCNSGLTSEMQQPTLEPRGPAQSALYDDTACNTWRGI</sequence>
<evidence type="ECO:0000313" key="4">
    <source>
        <dbReference type="Proteomes" id="UP000653454"/>
    </source>
</evidence>
<proteinExistence type="predicted"/>
<protein>
    <submittedName>
        <fullName evidence="3">(diamondback moth) hypothetical protein</fullName>
    </submittedName>
</protein>
<feature type="compositionally biased region" description="Low complexity" evidence="1">
    <location>
        <begin position="94"/>
        <end position="109"/>
    </location>
</feature>
<evidence type="ECO:0000256" key="2">
    <source>
        <dbReference type="SAM" id="Phobius"/>
    </source>
</evidence>
<feature type="region of interest" description="Disordered" evidence="1">
    <location>
        <begin position="237"/>
        <end position="262"/>
    </location>
</feature>
<keyword evidence="2" id="KW-0812">Transmembrane</keyword>
<evidence type="ECO:0000313" key="3">
    <source>
        <dbReference type="EMBL" id="CAG9116317.1"/>
    </source>
</evidence>
<feature type="compositionally biased region" description="Polar residues" evidence="1">
    <location>
        <begin position="239"/>
        <end position="256"/>
    </location>
</feature>
<feature type="region of interest" description="Disordered" evidence="1">
    <location>
        <begin position="53"/>
        <end position="110"/>
    </location>
</feature>
<dbReference type="Proteomes" id="UP000653454">
    <property type="component" value="Unassembled WGS sequence"/>
</dbReference>
<gene>
    <name evidence="3" type="ORF">PLXY2_LOCUS5925</name>
</gene>
<keyword evidence="2" id="KW-1133">Transmembrane helix</keyword>
<keyword evidence="4" id="KW-1185">Reference proteome</keyword>
<dbReference type="EMBL" id="CAJHNJ030000018">
    <property type="protein sequence ID" value="CAG9116317.1"/>
    <property type="molecule type" value="Genomic_DNA"/>
</dbReference>
<comment type="caution">
    <text evidence="3">The sequence shown here is derived from an EMBL/GenBank/DDBJ whole genome shotgun (WGS) entry which is preliminary data.</text>
</comment>
<feature type="compositionally biased region" description="Basic and acidic residues" evidence="1">
    <location>
        <begin position="72"/>
        <end position="84"/>
    </location>
</feature>